<feature type="compositionally biased region" description="Basic and acidic residues" evidence="6">
    <location>
        <begin position="1"/>
        <end position="14"/>
    </location>
</feature>
<dbReference type="HOGENOM" id="CLU_010564_2_0_1"/>
<proteinExistence type="inferred from homology"/>
<dbReference type="InterPro" id="IPR039754">
    <property type="entry name" value="Esf1"/>
</dbReference>
<feature type="compositionally biased region" description="Basic and acidic residues" evidence="6">
    <location>
        <begin position="362"/>
        <end position="386"/>
    </location>
</feature>
<evidence type="ECO:0000259" key="7">
    <source>
        <dbReference type="Pfam" id="PF08159"/>
    </source>
</evidence>
<evidence type="ECO:0000313" key="9">
    <source>
        <dbReference type="EnsemblMetazoa" id="tetur01g11330.1"/>
    </source>
</evidence>
<dbReference type="GO" id="GO:0003723">
    <property type="term" value="F:RNA binding"/>
    <property type="evidence" value="ECO:0007669"/>
    <property type="project" value="TreeGrafter"/>
</dbReference>
<organism evidence="9 10">
    <name type="scientific">Tetranychus urticae</name>
    <name type="common">Two-spotted spider mite</name>
    <dbReference type="NCBI Taxonomy" id="32264"/>
    <lineage>
        <taxon>Eukaryota</taxon>
        <taxon>Metazoa</taxon>
        <taxon>Ecdysozoa</taxon>
        <taxon>Arthropoda</taxon>
        <taxon>Chelicerata</taxon>
        <taxon>Arachnida</taxon>
        <taxon>Acari</taxon>
        <taxon>Acariformes</taxon>
        <taxon>Trombidiformes</taxon>
        <taxon>Prostigmata</taxon>
        <taxon>Eleutherengona</taxon>
        <taxon>Raphignathae</taxon>
        <taxon>Tetranychoidea</taxon>
        <taxon>Tetranychidae</taxon>
        <taxon>Tetranychus</taxon>
    </lineage>
</organism>
<reference evidence="10" key="1">
    <citation type="submission" date="2011-08" db="EMBL/GenBank/DDBJ databases">
        <authorList>
            <person name="Rombauts S."/>
        </authorList>
    </citation>
    <scope>NUCLEOTIDE SEQUENCE</scope>
    <source>
        <strain evidence="10">London</strain>
    </source>
</reference>
<dbReference type="EnsemblMetazoa" id="tetur01g11330.1">
    <property type="protein sequence ID" value="tetur01g11330.1"/>
    <property type="gene ID" value="tetur01g11330"/>
</dbReference>
<feature type="compositionally biased region" description="Basic and acidic residues" evidence="6">
    <location>
        <begin position="450"/>
        <end position="467"/>
    </location>
</feature>
<dbReference type="Proteomes" id="UP000015104">
    <property type="component" value="Unassembled WGS sequence"/>
</dbReference>
<dbReference type="GO" id="GO:0006364">
    <property type="term" value="P:rRNA processing"/>
    <property type="evidence" value="ECO:0007669"/>
    <property type="project" value="InterPro"/>
</dbReference>
<accession>T1JSQ1</accession>
<feature type="coiled-coil region" evidence="5">
    <location>
        <begin position="317"/>
        <end position="344"/>
    </location>
</feature>
<keyword evidence="3 5" id="KW-0175">Coiled coil</keyword>
<dbReference type="EMBL" id="CAEY01000466">
    <property type="status" value="NOT_ANNOTATED_CDS"/>
    <property type="molecule type" value="Genomic_DNA"/>
</dbReference>
<evidence type="ECO:0000256" key="6">
    <source>
        <dbReference type="SAM" id="MobiDB-lite"/>
    </source>
</evidence>
<evidence type="ECO:0000313" key="10">
    <source>
        <dbReference type="Proteomes" id="UP000015104"/>
    </source>
</evidence>
<feature type="compositionally biased region" description="Basic and acidic residues" evidence="6">
    <location>
        <begin position="480"/>
        <end position="490"/>
    </location>
</feature>
<dbReference type="STRING" id="32264.T1JSQ1"/>
<dbReference type="InterPro" id="IPR056750">
    <property type="entry name" value="RRM_ESF1"/>
</dbReference>
<comment type="subcellular location">
    <subcellularLocation>
        <location evidence="1">Nucleus</location>
        <location evidence="1">Nucleolus</location>
    </subcellularLocation>
</comment>
<dbReference type="PANTHER" id="PTHR12202:SF0">
    <property type="entry name" value="ESF1 HOMOLOG"/>
    <property type="match status" value="1"/>
</dbReference>
<dbReference type="GO" id="GO:0005730">
    <property type="term" value="C:nucleolus"/>
    <property type="evidence" value="ECO:0007669"/>
    <property type="project" value="UniProtKB-SubCell"/>
</dbReference>
<feature type="compositionally biased region" description="Acidic residues" evidence="6">
    <location>
        <begin position="54"/>
        <end position="71"/>
    </location>
</feature>
<evidence type="ECO:0000256" key="2">
    <source>
        <dbReference type="ARBA" id="ARBA00009087"/>
    </source>
</evidence>
<feature type="domain" description="ESF1 RRM" evidence="8">
    <location>
        <begin position="84"/>
        <end position="239"/>
    </location>
</feature>
<feature type="compositionally biased region" description="Basic residues" evidence="6">
    <location>
        <begin position="468"/>
        <end position="479"/>
    </location>
</feature>
<sequence>MFDKKFNGEPLVDKRGKRVKKTDNDNLRKFYEVEENVKKIRGECNDLESSSSDESSDEEEEEVEDENETAEQIDSKVLRTDDVTCRFAVTNVDWDQLKAVDLFVLLNSFKPSNGEILSVKIYLSQFGKERLEAEKLEGPKELTEVKLEEDEEDPYESNNWDADEIINTDCPFVSEKLRKYQLNRLKYYYAVVECDSPDTAATLYDQLDGMEYESSASTLDLRFIPDDMSFDDDEPTSVCNEMPSLIDYKPPLFITTALQQTKVRLTWDETDPKRAKTLERAFTERDKISDDLACYLASSSEEEADELSDEEEITLEGKSLQDRINKYKDLLANVERDSADDEKDIDMEVKWEPELENIGQKIVEKKQKEKMSYAERQLVERKEKRKELKKLKKQSATEAPEQDSDNENEESDGDDEQYPESDKQSDESDENSDDESPKKRDDLELLVMDSTKKDRKHFDYSEFVENKKSKKKWKKKKDKSKQSEDNFKFDPEDSRFAAIYKSHLYNVDQSSSHFKKTQAYEEILKRKASINPDTKYPVKKSK</sequence>
<reference evidence="9" key="2">
    <citation type="submission" date="2015-06" db="UniProtKB">
        <authorList>
            <consortium name="EnsemblMetazoa"/>
        </authorList>
    </citation>
    <scope>IDENTIFICATION</scope>
</reference>
<protein>
    <submittedName>
        <fullName evidence="9">Uncharacterized protein</fullName>
    </submittedName>
</protein>
<dbReference type="eggNOG" id="KOG2318">
    <property type="taxonomic scope" value="Eukaryota"/>
</dbReference>
<feature type="region of interest" description="Disordered" evidence="6">
    <location>
        <begin position="42"/>
        <end position="75"/>
    </location>
</feature>
<dbReference type="InterPro" id="IPR012580">
    <property type="entry name" value="NUC153"/>
</dbReference>
<dbReference type="Pfam" id="PF08159">
    <property type="entry name" value="NUC153"/>
    <property type="match status" value="1"/>
</dbReference>
<dbReference type="Pfam" id="PF25121">
    <property type="entry name" value="RRM_ESF1"/>
    <property type="match status" value="1"/>
</dbReference>
<keyword evidence="4" id="KW-0539">Nucleus</keyword>
<feature type="region of interest" description="Disordered" evidence="6">
    <location>
        <begin position="350"/>
        <end position="490"/>
    </location>
</feature>
<keyword evidence="10" id="KW-1185">Reference proteome</keyword>
<feature type="compositionally biased region" description="Acidic residues" evidence="6">
    <location>
        <begin position="400"/>
        <end position="419"/>
    </location>
</feature>
<evidence type="ECO:0000256" key="4">
    <source>
        <dbReference type="ARBA" id="ARBA00023242"/>
    </source>
</evidence>
<name>T1JSQ1_TETUR</name>
<feature type="domain" description="NUC153" evidence="7">
    <location>
        <begin position="493"/>
        <end position="519"/>
    </location>
</feature>
<feature type="region of interest" description="Disordered" evidence="6">
    <location>
        <begin position="1"/>
        <end position="20"/>
    </location>
</feature>
<evidence type="ECO:0000256" key="1">
    <source>
        <dbReference type="ARBA" id="ARBA00004604"/>
    </source>
</evidence>
<evidence type="ECO:0000256" key="5">
    <source>
        <dbReference type="SAM" id="Coils"/>
    </source>
</evidence>
<comment type="similarity">
    <text evidence="2">Belongs to the ESF1 family.</text>
</comment>
<dbReference type="PANTHER" id="PTHR12202">
    <property type="entry name" value="ESF1 HOMOLOG"/>
    <property type="match status" value="1"/>
</dbReference>
<evidence type="ECO:0000256" key="3">
    <source>
        <dbReference type="ARBA" id="ARBA00023054"/>
    </source>
</evidence>
<evidence type="ECO:0000259" key="8">
    <source>
        <dbReference type="Pfam" id="PF25121"/>
    </source>
</evidence>
<dbReference type="AlphaFoldDB" id="T1JSQ1"/>